<accession>A0ACC2LSK8</accession>
<proteinExistence type="predicted"/>
<dbReference type="Proteomes" id="UP001234297">
    <property type="component" value="Chromosome 3"/>
</dbReference>
<name>A0ACC2LSK8_PERAE</name>
<gene>
    <name evidence="1" type="ORF">MRB53_010637</name>
</gene>
<keyword evidence="2" id="KW-1185">Reference proteome</keyword>
<evidence type="ECO:0000313" key="1">
    <source>
        <dbReference type="EMBL" id="KAJ8636370.1"/>
    </source>
</evidence>
<reference evidence="1 2" key="1">
    <citation type="journal article" date="2022" name="Hortic Res">
        <title>A haplotype resolved chromosomal level avocado genome allows analysis of novel avocado genes.</title>
        <authorList>
            <person name="Nath O."/>
            <person name="Fletcher S.J."/>
            <person name="Hayward A."/>
            <person name="Shaw L.M."/>
            <person name="Masouleh A.K."/>
            <person name="Furtado A."/>
            <person name="Henry R.J."/>
            <person name="Mitter N."/>
        </authorList>
    </citation>
    <scope>NUCLEOTIDE SEQUENCE [LARGE SCALE GENOMIC DNA]</scope>
    <source>
        <strain evidence="2">cv. Hass</strain>
    </source>
</reference>
<protein>
    <submittedName>
        <fullName evidence="1">Uncharacterized protein</fullName>
    </submittedName>
</protein>
<dbReference type="EMBL" id="CM056811">
    <property type="protein sequence ID" value="KAJ8636370.1"/>
    <property type="molecule type" value="Genomic_DNA"/>
</dbReference>
<comment type="caution">
    <text evidence="1">The sequence shown here is derived from an EMBL/GenBank/DDBJ whole genome shotgun (WGS) entry which is preliminary data.</text>
</comment>
<evidence type="ECO:0000313" key="2">
    <source>
        <dbReference type="Proteomes" id="UP001234297"/>
    </source>
</evidence>
<sequence>MVGLTILLEGQRDLDKNPQIINKITVLRPYSPSSSSSFSTTSFPSTTFLDSCFLCKKRLSPHRDIYMYRGDRAFCSVECRCRQIFMDEENQDSSFKENCSVAASQIHPNKRNRNRAGGLFAY</sequence>
<organism evidence="1 2">
    <name type="scientific">Persea americana</name>
    <name type="common">Avocado</name>
    <dbReference type="NCBI Taxonomy" id="3435"/>
    <lineage>
        <taxon>Eukaryota</taxon>
        <taxon>Viridiplantae</taxon>
        <taxon>Streptophyta</taxon>
        <taxon>Embryophyta</taxon>
        <taxon>Tracheophyta</taxon>
        <taxon>Spermatophyta</taxon>
        <taxon>Magnoliopsida</taxon>
        <taxon>Magnoliidae</taxon>
        <taxon>Laurales</taxon>
        <taxon>Lauraceae</taxon>
        <taxon>Persea</taxon>
    </lineage>
</organism>